<dbReference type="SUPFAM" id="SSF161098">
    <property type="entry name" value="MetI-like"/>
    <property type="match status" value="1"/>
</dbReference>
<evidence type="ECO:0000256" key="5">
    <source>
        <dbReference type="ARBA" id="ARBA00022692"/>
    </source>
</evidence>
<evidence type="ECO:0000256" key="2">
    <source>
        <dbReference type="ARBA" id="ARBA00007069"/>
    </source>
</evidence>
<dbReference type="GO" id="GO:0055085">
    <property type="term" value="P:transmembrane transport"/>
    <property type="evidence" value="ECO:0007669"/>
    <property type="project" value="InterPro"/>
</dbReference>
<evidence type="ECO:0000256" key="3">
    <source>
        <dbReference type="ARBA" id="ARBA00022448"/>
    </source>
</evidence>
<dbReference type="GO" id="GO:0005886">
    <property type="term" value="C:plasma membrane"/>
    <property type="evidence" value="ECO:0007669"/>
    <property type="project" value="UniProtKB-SubCell"/>
</dbReference>
<sequence>MSRGRWLAYPALAWLFLFFLSPLLIVVFLSFMQRGTYGQVIYQFTTENYLRFFEPLYLQIFGDTLVMAFFTTVVCFLLGYPIAYQISKLTRSWQNLFLLLVMVPFWINFLIRSYAWVIILRSQGMVNTFLLDLGLIEQPLNLLYNFGAVSLGMVYAHLPFMILPIYVSLEQLDRRLLEAAYDLGATPIKTFFYVTLPQTLPGIIAGSILVFVSSLGMFVIPDIMGGAKSALIGNLIQNQFLSARDWPFGSALSMMLAFFSLILIYLYYRALQAQQGKEEKG</sequence>
<dbReference type="Gene3D" id="1.10.3720.10">
    <property type="entry name" value="MetI-like"/>
    <property type="match status" value="1"/>
</dbReference>
<keyword evidence="7 8" id="KW-0472">Membrane</keyword>
<dbReference type="InterPro" id="IPR035906">
    <property type="entry name" value="MetI-like_sf"/>
</dbReference>
<feature type="domain" description="ABC transmembrane type-1" evidence="9">
    <location>
        <begin position="77"/>
        <end position="268"/>
    </location>
</feature>
<feature type="transmembrane region" description="Helical" evidence="8">
    <location>
        <begin position="142"/>
        <end position="167"/>
    </location>
</feature>
<dbReference type="PANTHER" id="PTHR42929:SF1">
    <property type="entry name" value="INNER MEMBRANE ABC TRANSPORTER PERMEASE PROTEIN YDCU-RELATED"/>
    <property type="match status" value="1"/>
</dbReference>
<name>A0A5Q2N070_9FIRM</name>
<dbReference type="RefSeq" id="WP_153725590.1">
    <property type="nucleotide sequence ID" value="NZ_CP045875.1"/>
</dbReference>
<evidence type="ECO:0000256" key="8">
    <source>
        <dbReference type="SAM" id="Phobius"/>
    </source>
</evidence>
<feature type="transmembrane region" description="Helical" evidence="8">
    <location>
        <begin position="199"/>
        <end position="220"/>
    </location>
</feature>
<accession>A0A5Q2N070</accession>
<feature type="transmembrane region" description="Helical" evidence="8">
    <location>
        <begin position="12"/>
        <end position="32"/>
    </location>
</feature>
<organism evidence="10 11">
    <name type="scientific">Heliorestis convoluta</name>
    <dbReference type="NCBI Taxonomy" id="356322"/>
    <lineage>
        <taxon>Bacteria</taxon>
        <taxon>Bacillati</taxon>
        <taxon>Bacillota</taxon>
        <taxon>Clostridia</taxon>
        <taxon>Eubacteriales</taxon>
        <taxon>Heliobacteriaceae</taxon>
        <taxon>Heliorestis</taxon>
    </lineage>
</organism>
<dbReference type="PANTHER" id="PTHR42929">
    <property type="entry name" value="INNER MEMBRANE ABC TRANSPORTER PERMEASE PROTEIN YDCU-RELATED-RELATED"/>
    <property type="match status" value="1"/>
</dbReference>
<keyword evidence="3" id="KW-0813">Transport</keyword>
<dbReference type="OrthoDB" id="9807047at2"/>
<feature type="transmembrane region" description="Helical" evidence="8">
    <location>
        <begin position="248"/>
        <end position="268"/>
    </location>
</feature>
<evidence type="ECO:0000256" key="7">
    <source>
        <dbReference type="ARBA" id="ARBA00023136"/>
    </source>
</evidence>
<dbReference type="AlphaFoldDB" id="A0A5Q2N070"/>
<feature type="transmembrane region" description="Helical" evidence="8">
    <location>
        <begin position="96"/>
        <end position="122"/>
    </location>
</feature>
<evidence type="ECO:0000313" key="11">
    <source>
        <dbReference type="Proteomes" id="UP000366051"/>
    </source>
</evidence>
<dbReference type="EMBL" id="CP045875">
    <property type="protein sequence ID" value="QGG48408.1"/>
    <property type="molecule type" value="Genomic_DNA"/>
</dbReference>
<evidence type="ECO:0000259" key="9">
    <source>
        <dbReference type="Pfam" id="PF00528"/>
    </source>
</evidence>
<feature type="transmembrane region" description="Helical" evidence="8">
    <location>
        <begin position="56"/>
        <end position="84"/>
    </location>
</feature>
<dbReference type="InterPro" id="IPR000515">
    <property type="entry name" value="MetI-like"/>
</dbReference>
<evidence type="ECO:0000256" key="4">
    <source>
        <dbReference type="ARBA" id="ARBA00022475"/>
    </source>
</evidence>
<dbReference type="CDD" id="cd06261">
    <property type="entry name" value="TM_PBP2"/>
    <property type="match status" value="1"/>
</dbReference>
<keyword evidence="6 8" id="KW-1133">Transmembrane helix</keyword>
<reference evidence="11" key="1">
    <citation type="submission" date="2019-11" db="EMBL/GenBank/DDBJ databases">
        <title>Genome sequence of Heliorestis convoluta strain HH, an alkaliphilic and minimalistic phototrophic bacterium from a soda lake in Egypt.</title>
        <authorList>
            <person name="Dewey E.D."/>
            <person name="Stokes L.M."/>
            <person name="Burchell B.M."/>
            <person name="Shaffer K.N."/>
            <person name="Huntington A.M."/>
            <person name="Baker J.M."/>
            <person name="Nadendla S."/>
            <person name="Giglio M.G."/>
            <person name="Touchman J.W."/>
            <person name="Blankenship R.E."/>
            <person name="Madigan M.T."/>
            <person name="Sattley W.M."/>
        </authorList>
    </citation>
    <scope>NUCLEOTIDE SEQUENCE [LARGE SCALE GENOMIC DNA]</scope>
    <source>
        <strain evidence="11">HH</strain>
    </source>
</reference>
<evidence type="ECO:0000256" key="6">
    <source>
        <dbReference type="ARBA" id="ARBA00022989"/>
    </source>
</evidence>
<keyword evidence="5 8" id="KW-0812">Transmembrane</keyword>
<evidence type="ECO:0000313" key="10">
    <source>
        <dbReference type="EMBL" id="QGG48408.1"/>
    </source>
</evidence>
<dbReference type="Pfam" id="PF00528">
    <property type="entry name" value="BPD_transp_1"/>
    <property type="match status" value="1"/>
</dbReference>
<evidence type="ECO:0000256" key="1">
    <source>
        <dbReference type="ARBA" id="ARBA00004651"/>
    </source>
</evidence>
<comment type="subcellular location">
    <subcellularLocation>
        <location evidence="1">Cell membrane</location>
        <topology evidence="1">Multi-pass membrane protein</topology>
    </subcellularLocation>
</comment>
<dbReference type="Proteomes" id="UP000366051">
    <property type="component" value="Chromosome"/>
</dbReference>
<keyword evidence="4" id="KW-1003">Cell membrane</keyword>
<comment type="similarity">
    <text evidence="2">Belongs to the binding-protein-dependent transport system permease family. CysTW subfamily.</text>
</comment>
<proteinExistence type="inferred from homology"/>
<gene>
    <name evidence="10" type="ORF">FTV88_2310</name>
</gene>
<keyword evidence="11" id="KW-1185">Reference proteome</keyword>
<protein>
    <submittedName>
        <fullName evidence="10">ABC transporter permease, putative spermidine/putrescine transport system protein</fullName>
    </submittedName>
</protein>
<dbReference type="KEGG" id="hcv:FTV88_2310"/>